<keyword evidence="2" id="KW-1185">Reference proteome</keyword>
<dbReference type="AlphaFoldDB" id="A0AA38CN79"/>
<name>A0AA38CN79_TAXCH</name>
<reference evidence="1 2" key="1">
    <citation type="journal article" date="2021" name="Nat. Plants">
        <title>The Taxus genome provides insights into paclitaxel biosynthesis.</title>
        <authorList>
            <person name="Xiong X."/>
            <person name="Gou J."/>
            <person name="Liao Q."/>
            <person name="Li Y."/>
            <person name="Zhou Q."/>
            <person name="Bi G."/>
            <person name="Li C."/>
            <person name="Du R."/>
            <person name="Wang X."/>
            <person name="Sun T."/>
            <person name="Guo L."/>
            <person name="Liang H."/>
            <person name="Lu P."/>
            <person name="Wu Y."/>
            <person name="Zhang Z."/>
            <person name="Ro D.K."/>
            <person name="Shang Y."/>
            <person name="Huang S."/>
            <person name="Yan J."/>
        </authorList>
    </citation>
    <scope>NUCLEOTIDE SEQUENCE [LARGE SCALE GENOMIC DNA]</scope>
    <source>
        <strain evidence="1">Ta-2019</strain>
    </source>
</reference>
<dbReference type="Proteomes" id="UP000824469">
    <property type="component" value="Unassembled WGS sequence"/>
</dbReference>
<gene>
    <name evidence="1" type="ORF">KI387_008024</name>
</gene>
<proteinExistence type="predicted"/>
<dbReference type="EMBL" id="JAHRHJ020000008">
    <property type="protein sequence ID" value="KAH9303620.1"/>
    <property type="molecule type" value="Genomic_DNA"/>
</dbReference>
<feature type="non-terminal residue" evidence="1">
    <location>
        <position position="1"/>
    </location>
</feature>
<evidence type="ECO:0000313" key="1">
    <source>
        <dbReference type="EMBL" id="KAH9303620.1"/>
    </source>
</evidence>
<sequence>DDIRGIKGIWLEDNISQPFLISAKKLDLMHAVSQSCRTRGHGHCSGRAAVHTNSNKIIYFQAGLIPYIPFHPATSQELRFLDWLPHNNDDLQLAKAS</sequence>
<comment type="caution">
    <text evidence="1">The sequence shown here is derived from an EMBL/GenBank/DDBJ whole genome shotgun (WGS) entry which is preliminary data.</text>
</comment>
<organism evidence="1 2">
    <name type="scientific">Taxus chinensis</name>
    <name type="common">Chinese yew</name>
    <name type="synonym">Taxus wallichiana var. chinensis</name>
    <dbReference type="NCBI Taxonomy" id="29808"/>
    <lineage>
        <taxon>Eukaryota</taxon>
        <taxon>Viridiplantae</taxon>
        <taxon>Streptophyta</taxon>
        <taxon>Embryophyta</taxon>
        <taxon>Tracheophyta</taxon>
        <taxon>Spermatophyta</taxon>
        <taxon>Pinopsida</taxon>
        <taxon>Pinidae</taxon>
        <taxon>Conifers II</taxon>
        <taxon>Cupressales</taxon>
        <taxon>Taxaceae</taxon>
        <taxon>Taxus</taxon>
    </lineage>
</organism>
<accession>A0AA38CN79</accession>
<protein>
    <submittedName>
        <fullName evidence="1">Uncharacterized protein</fullName>
    </submittedName>
</protein>
<feature type="non-terminal residue" evidence="1">
    <location>
        <position position="97"/>
    </location>
</feature>
<evidence type="ECO:0000313" key="2">
    <source>
        <dbReference type="Proteomes" id="UP000824469"/>
    </source>
</evidence>